<keyword evidence="7" id="KW-1185">Reference proteome</keyword>
<dbReference type="PANTHER" id="PTHR33798">
    <property type="entry name" value="FLAVOPROTEIN OXYGENASE"/>
    <property type="match status" value="1"/>
</dbReference>
<sequence>MRTELDPADLGSQGFYKLLTSVVVPRPIAWVSSRSAAGVDNLAPHSFFTVSCVDPPIVQFTSVGKKDSLRNVRETGEFVVCLATAPLFEQVNATGTDFPDDVSEFAEVGLTPEPSVEVAPPRVAESPVALECRLHQTLELGDSTVVMGQVVHAAVRTDVFDGDPHRGGLPAIDKLQPLARLGRNEWSTIGQVLDITRIPHREWPGHYSPPTA</sequence>
<evidence type="ECO:0000256" key="1">
    <source>
        <dbReference type="ARBA" id="ARBA00001917"/>
    </source>
</evidence>
<comment type="caution">
    <text evidence="6">The sequence shown here is derived from an EMBL/GenBank/DDBJ whole genome shotgun (WGS) entry which is preliminary data.</text>
</comment>
<evidence type="ECO:0000313" key="7">
    <source>
        <dbReference type="Proteomes" id="UP001597145"/>
    </source>
</evidence>
<dbReference type="SUPFAM" id="SSF50475">
    <property type="entry name" value="FMN-binding split barrel"/>
    <property type="match status" value="1"/>
</dbReference>
<reference evidence="7" key="1">
    <citation type="journal article" date="2019" name="Int. J. Syst. Evol. Microbiol.">
        <title>The Global Catalogue of Microorganisms (GCM) 10K type strain sequencing project: providing services to taxonomists for standard genome sequencing and annotation.</title>
        <authorList>
            <consortium name="The Broad Institute Genomics Platform"/>
            <consortium name="The Broad Institute Genome Sequencing Center for Infectious Disease"/>
            <person name="Wu L."/>
            <person name="Ma J."/>
        </authorList>
    </citation>
    <scope>NUCLEOTIDE SEQUENCE [LARGE SCALE GENOMIC DNA]</scope>
    <source>
        <strain evidence="7">JCM 12165</strain>
    </source>
</reference>
<dbReference type="EC" id="1.5.1.-" evidence="6"/>
<evidence type="ECO:0000256" key="3">
    <source>
        <dbReference type="ARBA" id="ARBA00022643"/>
    </source>
</evidence>
<organism evidence="6 7">
    <name type="scientific">Pseudonocardia aurantiaca</name>
    <dbReference type="NCBI Taxonomy" id="75290"/>
    <lineage>
        <taxon>Bacteria</taxon>
        <taxon>Bacillati</taxon>
        <taxon>Actinomycetota</taxon>
        <taxon>Actinomycetes</taxon>
        <taxon>Pseudonocardiales</taxon>
        <taxon>Pseudonocardiaceae</taxon>
        <taxon>Pseudonocardia</taxon>
    </lineage>
</organism>
<dbReference type="SMART" id="SM00903">
    <property type="entry name" value="Flavin_Reduct"/>
    <property type="match status" value="1"/>
</dbReference>
<dbReference type="InterPro" id="IPR012349">
    <property type="entry name" value="Split_barrel_FMN-bd"/>
</dbReference>
<protein>
    <submittedName>
        <fullName evidence="6">Flavin reductase family protein</fullName>
        <ecNumber evidence="6">1.5.1.-</ecNumber>
    </submittedName>
</protein>
<comment type="cofactor">
    <cofactor evidence="1">
        <name>FMN</name>
        <dbReference type="ChEBI" id="CHEBI:58210"/>
    </cofactor>
</comment>
<dbReference type="PANTHER" id="PTHR33798:SF5">
    <property type="entry name" value="FLAVIN REDUCTASE LIKE DOMAIN-CONTAINING PROTEIN"/>
    <property type="match status" value="1"/>
</dbReference>
<proteinExistence type="inferred from homology"/>
<evidence type="ECO:0000259" key="5">
    <source>
        <dbReference type="SMART" id="SM00903"/>
    </source>
</evidence>
<dbReference type="Gene3D" id="2.30.110.10">
    <property type="entry name" value="Electron Transport, Fmn-binding Protein, Chain A"/>
    <property type="match status" value="1"/>
</dbReference>
<keyword evidence="2" id="KW-0285">Flavoprotein</keyword>
<dbReference type="GO" id="GO:0016491">
    <property type="term" value="F:oxidoreductase activity"/>
    <property type="evidence" value="ECO:0007669"/>
    <property type="project" value="UniProtKB-KW"/>
</dbReference>
<evidence type="ECO:0000256" key="4">
    <source>
        <dbReference type="ARBA" id="ARBA00038054"/>
    </source>
</evidence>
<dbReference type="Proteomes" id="UP001597145">
    <property type="component" value="Unassembled WGS sequence"/>
</dbReference>
<comment type="similarity">
    <text evidence="4">Belongs to the flavoredoxin family.</text>
</comment>
<dbReference type="InterPro" id="IPR002563">
    <property type="entry name" value="Flavin_Rdtase-like_dom"/>
</dbReference>
<dbReference type="EMBL" id="JBHUCP010000011">
    <property type="protein sequence ID" value="MFD1531344.1"/>
    <property type="molecule type" value="Genomic_DNA"/>
</dbReference>
<feature type="domain" description="Flavin reductase like" evidence="5">
    <location>
        <begin position="21"/>
        <end position="171"/>
    </location>
</feature>
<dbReference type="RefSeq" id="WP_343983787.1">
    <property type="nucleotide sequence ID" value="NZ_BAAAJG010000016.1"/>
</dbReference>
<evidence type="ECO:0000313" key="6">
    <source>
        <dbReference type="EMBL" id="MFD1531344.1"/>
    </source>
</evidence>
<keyword evidence="6" id="KW-0560">Oxidoreductase</keyword>
<keyword evidence="3" id="KW-0288">FMN</keyword>
<evidence type="ECO:0000256" key="2">
    <source>
        <dbReference type="ARBA" id="ARBA00022630"/>
    </source>
</evidence>
<gene>
    <name evidence="6" type="ORF">ACFSCY_18050</name>
</gene>
<accession>A0ABW4FN37</accession>
<name>A0ABW4FN37_9PSEU</name>
<dbReference type="Pfam" id="PF01613">
    <property type="entry name" value="Flavin_Reduct"/>
    <property type="match status" value="1"/>
</dbReference>